<dbReference type="Proteomes" id="UP000282483">
    <property type="component" value="Chromosome"/>
</dbReference>
<keyword evidence="2" id="KW-1185">Reference proteome</keyword>
<accession>A0A2Z5UWG1</accession>
<name>A0A2Z5UWG1_9COXI</name>
<dbReference type="AlphaFoldDB" id="A0A2Z5UWG1"/>
<organism evidence="1 2">
    <name type="scientific">Candidatus Rickettsiella viridis</name>
    <dbReference type="NCBI Taxonomy" id="676208"/>
    <lineage>
        <taxon>Bacteria</taxon>
        <taxon>Pseudomonadati</taxon>
        <taxon>Pseudomonadota</taxon>
        <taxon>Gammaproteobacteria</taxon>
        <taxon>Legionellales</taxon>
        <taxon>Coxiellaceae</taxon>
        <taxon>Rickettsiella</taxon>
    </lineage>
</organism>
<evidence type="ECO:0000313" key="2">
    <source>
        <dbReference type="Proteomes" id="UP000282483"/>
    </source>
</evidence>
<reference evidence="1 2" key="1">
    <citation type="submission" date="2017-03" db="EMBL/GenBank/DDBJ databases">
        <title>The genome sequence of Candidatus Rickettsiella viridis.</title>
        <authorList>
            <person name="Nikoh N."/>
            <person name="Tsuchida T."/>
            <person name="Yamaguchi K."/>
            <person name="Maeda T."/>
            <person name="Shigenobu S."/>
            <person name="Fukatsu T."/>
        </authorList>
    </citation>
    <scope>NUCLEOTIDE SEQUENCE [LARGE SCALE GENOMIC DNA]</scope>
    <source>
        <strain evidence="1 2">Ap-RA04</strain>
    </source>
</reference>
<gene>
    <name evidence="1" type="ORF">RVIR1_13270</name>
</gene>
<sequence length="37" mass="4406">MVVFWQVQLPHQKVISFAQAFNLALKTRNNAILRLYF</sequence>
<evidence type="ECO:0000313" key="1">
    <source>
        <dbReference type="EMBL" id="BBB15774.1"/>
    </source>
</evidence>
<protein>
    <submittedName>
        <fullName evidence="1">Uncharacterized protein</fullName>
    </submittedName>
</protein>
<proteinExistence type="predicted"/>
<dbReference type="EMBL" id="AP018005">
    <property type="protein sequence ID" value="BBB15774.1"/>
    <property type="molecule type" value="Genomic_DNA"/>
</dbReference>
<dbReference type="KEGG" id="rvi:RVIR1_13270"/>